<accession>A0A840ER09</accession>
<feature type="transmembrane region" description="Helical" evidence="8">
    <location>
        <begin position="196"/>
        <end position="218"/>
    </location>
</feature>
<gene>
    <name evidence="9" type="ORF">BKA16_000513</name>
</gene>
<evidence type="ECO:0000256" key="4">
    <source>
        <dbReference type="ARBA" id="ARBA00022475"/>
    </source>
</evidence>
<evidence type="ECO:0000256" key="8">
    <source>
        <dbReference type="SAM" id="Phobius"/>
    </source>
</evidence>
<proteinExistence type="inferred from homology"/>
<dbReference type="SUPFAM" id="SSF81345">
    <property type="entry name" value="ABC transporter involved in vitamin B12 uptake, BtuC"/>
    <property type="match status" value="1"/>
</dbReference>
<keyword evidence="7 8" id="KW-0472">Membrane</keyword>
<keyword evidence="10" id="KW-1185">Reference proteome</keyword>
<comment type="caution">
    <text evidence="9">The sequence shown here is derived from an EMBL/GenBank/DDBJ whole genome shotgun (WGS) entry which is preliminary data.</text>
</comment>
<dbReference type="PANTHER" id="PTHR30472">
    <property type="entry name" value="FERRIC ENTEROBACTIN TRANSPORT SYSTEM PERMEASE PROTEIN"/>
    <property type="match status" value="1"/>
</dbReference>
<evidence type="ECO:0000256" key="1">
    <source>
        <dbReference type="ARBA" id="ARBA00004651"/>
    </source>
</evidence>
<organism evidence="9 10">
    <name type="scientific">Gordonia humi</name>
    <dbReference type="NCBI Taxonomy" id="686429"/>
    <lineage>
        <taxon>Bacteria</taxon>
        <taxon>Bacillati</taxon>
        <taxon>Actinomycetota</taxon>
        <taxon>Actinomycetes</taxon>
        <taxon>Mycobacteriales</taxon>
        <taxon>Gordoniaceae</taxon>
        <taxon>Gordonia</taxon>
    </lineage>
</organism>
<comment type="similarity">
    <text evidence="2">Belongs to the binding-protein-dependent transport system permease family. FecCD subfamily.</text>
</comment>
<feature type="transmembrane region" description="Helical" evidence="8">
    <location>
        <begin position="258"/>
        <end position="278"/>
    </location>
</feature>
<name>A0A840ER09_9ACTN</name>
<dbReference type="FunFam" id="1.10.3470.10:FF:000001">
    <property type="entry name" value="Vitamin B12 ABC transporter permease BtuC"/>
    <property type="match status" value="1"/>
</dbReference>
<evidence type="ECO:0000256" key="6">
    <source>
        <dbReference type="ARBA" id="ARBA00022989"/>
    </source>
</evidence>
<dbReference type="GO" id="GO:0005886">
    <property type="term" value="C:plasma membrane"/>
    <property type="evidence" value="ECO:0007669"/>
    <property type="project" value="UniProtKB-SubCell"/>
</dbReference>
<dbReference type="CDD" id="cd06550">
    <property type="entry name" value="TM_ABC_iron-siderophores_like"/>
    <property type="match status" value="1"/>
</dbReference>
<sequence length="339" mass="34881">MRSNRLRTIALVVAIAAVVVLFVVSLGVGVRDIPVSHVVDALIHRDRSPSNPNLDEVNVLWDQRIPRGLLAVLVGAALAMSGAVIQAMTRNPLADPGILGVNSGAAFAIVIAISVFGIGSYWGYIWFALIGAAIAAVIVYLLANTGRAGATPVRLALSGVALAAFLGGVTQGMVLIDSAAFTTMRFWQAGSITNRGTGVVIGVGLFVLVGAVIALVVSRALNAVALGDDLAMALGVPLTRVRVLGVIAVTVMCGAATAAAGPIGFVGLMVPHVVRWIVGPDQRWILPFSLAGGAILLLCADLVGRVTLSDEEIPAGIITAFIGAPVLILLARRRTASEL</sequence>
<dbReference type="Pfam" id="PF01032">
    <property type="entry name" value="FecCD"/>
    <property type="match status" value="1"/>
</dbReference>
<protein>
    <submittedName>
        <fullName evidence="9">Iron complex transport system permease protein</fullName>
    </submittedName>
</protein>
<keyword evidence="5 8" id="KW-0812">Transmembrane</keyword>
<evidence type="ECO:0000256" key="5">
    <source>
        <dbReference type="ARBA" id="ARBA00022692"/>
    </source>
</evidence>
<evidence type="ECO:0000313" key="10">
    <source>
        <dbReference type="Proteomes" id="UP000551501"/>
    </source>
</evidence>
<dbReference type="PANTHER" id="PTHR30472:SF1">
    <property type="entry name" value="FE(3+) DICITRATE TRANSPORT SYSTEM PERMEASE PROTEIN FECC-RELATED"/>
    <property type="match status" value="1"/>
</dbReference>
<dbReference type="InterPro" id="IPR037294">
    <property type="entry name" value="ABC_BtuC-like"/>
</dbReference>
<dbReference type="Gene3D" id="1.10.3470.10">
    <property type="entry name" value="ABC transporter involved in vitamin B12 uptake, BtuC"/>
    <property type="match status" value="1"/>
</dbReference>
<evidence type="ECO:0000256" key="7">
    <source>
        <dbReference type="ARBA" id="ARBA00023136"/>
    </source>
</evidence>
<evidence type="ECO:0000256" key="2">
    <source>
        <dbReference type="ARBA" id="ARBA00007935"/>
    </source>
</evidence>
<feature type="transmembrane region" description="Helical" evidence="8">
    <location>
        <begin position="155"/>
        <end position="176"/>
    </location>
</feature>
<dbReference type="RefSeq" id="WP_183369148.1">
    <property type="nucleotide sequence ID" value="NZ_BAABHL010000112.1"/>
</dbReference>
<dbReference type="GO" id="GO:0033214">
    <property type="term" value="P:siderophore-iron import into cell"/>
    <property type="evidence" value="ECO:0007669"/>
    <property type="project" value="TreeGrafter"/>
</dbReference>
<comment type="subcellular location">
    <subcellularLocation>
        <location evidence="1">Cell membrane</location>
        <topology evidence="1">Multi-pass membrane protein</topology>
    </subcellularLocation>
</comment>
<dbReference type="EMBL" id="JACIFP010000001">
    <property type="protein sequence ID" value="MBB4133961.1"/>
    <property type="molecule type" value="Genomic_DNA"/>
</dbReference>
<keyword evidence="4" id="KW-1003">Cell membrane</keyword>
<keyword evidence="6 8" id="KW-1133">Transmembrane helix</keyword>
<evidence type="ECO:0000256" key="3">
    <source>
        <dbReference type="ARBA" id="ARBA00022448"/>
    </source>
</evidence>
<feature type="transmembrane region" description="Helical" evidence="8">
    <location>
        <begin position="313"/>
        <end position="331"/>
    </location>
</feature>
<feature type="transmembrane region" description="Helical" evidence="8">
    <location>
        <begin position="285"/>
        <end position="307"/>
    </location>
</feature>
<feature type="transmembrane region" description="Helical" evidence="8">
    <location>
        <begin position="230"/>
        <end position="252"/>
    </location>
</feature>
<dbReference type="InterPro" id="IPR000522">
    <property type="entry name" value="ABC_transptr_permease_BtuC"/>
</dbReference>
<reference evidence="9 10" key="1">
    <citation type="submission" date="2020-08" db="EMBL/GenBank/DDBJ databases">
        <title>Sequencing the genomes of 1000 actinobacteria strains.</title>
        <authorList>
            <person name="Klenk H.-P."/>
        </authorList>
    </citation>
    <scope>NUCLEOTIDE SEQUENCE [LARGE SCALE GENOMIC DNA]</scope>
    <source>
        <strain evidence="9 10">DSM 45298</strain>
    </source>
</reference>
<dbReference type="AlphaFoldDB" id="A0A840ER09"/>
<evidence type="ECO:0000313" key="9">
    <source>
        <dbReference type="EMBL" id="MBB4133961.1"/>
    </source>
</evidence>
<dbReference type="Proteomes" id="UP000551501">
    <property type="component" value="Unassembled WGS sequence"/>
</dbReference>
<feature type="transmembrane region" description="Helical" evidence="8">
    <location>
        <begin position="124"/>
        <end position="143"/>
    </location>
</feature>
<dbReference type="GO" id="GO:0022857">
    <property type="term" value="F:transmembrane transporter activity"/>
    <property type="evidence" value="ECO:0007669"/>
    <property type="project" value="InterPro"/>
</dbReference>
<keyword evidence="3" id="KW-0813">Transport</keyword>
<feature type="transmembrane region" description="Helical" evidence="8">
    <location>
        <begin position="65"/>
        <end position="85"/>
    </location>
</feature>
<feature type="transmembrane region" description="Helical" evidence="8">
    <location>
        <begin position="97"/>
        <end position="118"/>
    </location>
</feature>